<evidence type="ECO:0000313" key="1">
    <source>
        <dbReference type="EMBL" id="CCU71032.1"/>
    </source>
</evidence>
<gene>
    <name evidence="1" type="ORF">TOL_0594</name>
</gene>
<dbReference type="EMBL" id="HF680312">
    <property type="protein sequence ID" value="CCU71032.1"/>
    <property type="molecule type" value="Genomic_DNA"/>
</dbReference>
<evidence type="ECO:0000313" key="2">
    <source>
        <dbReference type="Proteomes" id="UP000011866"/>
    </source>
</evidence>
<dbReference type="AlphaFoldDB" id="M5DPJ3"/>
<dbReference type="HOGENOM" id="CLU_2959327_0_0_6"/>
<proteinExistence type="predicted"/>
<name>M5DPJ3_9GAMM</name>
<sequence>MVYVGCDLPDNLTFSDTLFLVCIHRAVMHPLMCSNVINARLSLFCVELALDKCRGNAKV</sequence>
<reference evidence="1 2" key="1">
    <citation type="journal article" date="2013" name="Genome Announc.">
        <title>Genome Sequence of Thalassolituus oleivorans MIL-1 (DSM 14913T).</title>
        <authorList>
            <person name="Golyshin P.N."/>
            <person name="Werner J."/>
            <person name="Chernikova T.N."/>
            <person name="Tran H."/>
            <person name="Ferrer M."/>
            <person name="Yakimov M.M."/>
            <person name="Teeling H."/>
            <person name="Golyshina O.V."/>
        </authorList>
    </citation>
    <scope>NUCLEOTIDE SEQUENCE [LARGE SCALE GENOMIC DNA]</scope>
    <source>
        <strain evidence="1 2">MIL-1</strain>
    </source>
</reference>
<protein>
    <submittedName>
        <fullName evidence="1">Uncharacterized protein</fullName>
    </submittedName>
</protein>
<dbReference type="KEGG" id="tol:TOL_0594"/>
<dbReference type="Proteomes" id="UP000011866">
    <property type="component" value="Chromosome"/>
</dbReference>
<keyword evidence="2" id="KW-1185">Reference proteome</keyword>
<accession>M5DPJ3</accession>
<organism evidence="1 2">
    <name type="scientific">Thalassolituus oleivorans MIL-1</name>
    <dbReference type="NCBI Taxonomy" id="1298593"/>
    <lineage>
        <taxon>Bacteria</taxon>
        <taxon>Pseudomonadati</taxon>
        <taxon>Pseudomonadota</taxon>
        <taxon>Gammaproteobacteria</taxon>
        <taxon>Oceanospirillales</taxon>
        <taxon>Oceanospirillaceae</taxon>
        <taxon>Thalassolituus</taxon>
    </lineage>
</organism>